<sequence>MVLHLLSMMMEVMGGTVDTPRLGDEAEGAVSMVVGGKDTTVCRWILSATVKATIKNHPFEVVAVGGELAAGVVDSRLMGQMANPCYSWSCLDIRIWSKEDIIFCELIIVCSILTFSAVVTDINCRLISM</sequence>
<organism evidence="1 2">
    <name type="scientific">Forsythia ovata</name>
    <dbReference type="NCBI Taxonomy" id="205694"/>
    <lineage>
        <taxon>Eukaryota</taxon>
        <taxon>Viridiplantae</taxon>
        <taxon>Streptophyta</taxon>
        <taxon>Embryophyta</taxon>
        <taxon>Tracheophyta</taxon>
        <taxon>Spermatophyta</taxon>
        <taxon>Magnoliopsida</taxon>
        <taxon>eudicotyledons</taxon>
        <taxon>Gunneridae</taxon>
        <taxon>Pentapetalae</taxon>
        <taxon>asterids</taxon>
        <taxon>lamiids</taxon>
        <taxon>Lamiales</taxon>
        <taxon>Oleaceae</taxon>
        <taxon>Forsythieae</taxon>
        <taxon>Forsythia</taxon>
    </lineage>
</organism>
<evidence type="ECO:0000313" key="2">
    <source>
        <dbReference type="Proteomes" id="UP001604277"/>
    </source>
</evidence>
<protein>
    <submittedName>
        <fullName evidence="1">Uncharacterized protein</fullName>
    </submittedName>
</protein>
<dbReference type="EMBL" id="JBFOLJ010000012">
    <property type="protein sequence ID" value="KAL2488362.1"/>
    <property type="molecule type" value="Genomic_DNA"/>
</dbReference>
<proteinExistence type="predicted"/>
<dbReference type="Proteomes" id="UP001604277">
    <property type="component" value="Unassembled WGS sequence"/>
</dbReference>
<keyword evidence="2" id="KW-1185">Reference proteome</keyword>
<gene>
    <name evidence="1" type="ORF">Fot_41654</name>
</gene>
<evidence type="ECO:0000313" key="1">
    <source>
        <dbReference type="EMBL" id="KAL2488362.1"/>
    </source>
</evidence>
<comment type="caution">
    <text evidence="1">The sequence shown here is derived from an EMBL/GenBank/DDBJ whole genome shotgun (WGS) entry which is preliminary data.</text>
</comment>
<dbReference type="AlphaFoldDB" id="A0ABD1RKC2"/>
<name>A0ABD1RKC2_9LAMI</name>
<accession>A0ABD1RKC2</accession>
<reference evidence="2" key="1">
    <citation type="submission" date="2024-07" db="EMBL/GenBank/DDBJ databases">
        <title>Two chromosome-level genome assemblies of Korean endemic species Abeliophyllum distichum and Forsythia ovata (Oleaceae).</title>
        <authorList>
            <person name="Jang H."/>
        </authorList>
    </citation>
    <scope>NUCLEOTIDE SEQUENCE [LARGE SCALE GENOMIC DNA]</scope>
</reference>